<dbReference type="SUPFAM" id="SSF52172">
    <property type="entry name" value="CheY-like"/>
    <property type="match status" value="1"/>
</dbReference>
<dbReference type="PANTHER" id="PTHR48111">
    <property type="entry name" value="REGULATOR OF RPOS"/>
    <property type="match status" value="1"/>
</dbReference>
<evidence type="ECO:0000256" key="7">
    <source>
        <dbReference type="PROSITE-ProRule" id="PRU01091"/>
    </source>
</evidence>
<evidence type="ECO:0000256" key="2">
    <source>
        <dbReference type="ARBA" id="ARBA00023012"/>
    </source>
</evidence>
<keyword evidence="3" id="KW-0805">Transcription regulation</keyword>
<dbReference type="eggNOG" id="COG0745">
    <property type="taxonomic scope" value="Bacteria"/>
</dbReference>
<dbReference type="OrthoDB" id="9802426at2"/>
<keyword evidence="2" id="KW-0902">Two-component regulatory system</keyword>
<keyword evidence="5" id="KW-0804">Transcription</keyword>
<feature type="domain" description="Response regulatory" evidence="8">
    <location>
        <begin position="3"/>
        <end position="116"/>
    </location>
</feature>
<evidence type="ECO:0000313" key="11">
    <source>
        <dbReference type="Proteomes" id="UP000005707"/>
    </source>
</evidence>
<gene>
    <name evidence="10" type="ORF">HLPCO_002696</name>
</gene>
<reference evidence="10 11" key="2">
    <citation type="journal article" date="2013" name="PLoS ONE">
        <title>INDIGO - INtegrated Data Warehouse of MIcrobial GenOmes with Examples from the Red Sea Extremophiles.</title>
        <authorList>
            <person name="Alam I."/>
            <person name="Antunes A."/>
            <person name="Kamau A.A."/>
            <person name="Ba Alawi W."/>
            <person name="Kalkatawi M."/>
            <person name="Stingl U."/>
            <person name="Bajic V.B."/>
        </authorList>
    </citation>
    <scope>NUCLEOTIDE SEQUENCE [LARGE SCALE GENOMIC DNA]</scope>
    <source>
        <strain evidence="10 11">SSD-17B</strain>
    </source>
</reference>
<protein>
    <submittedName>
        <fullName evidence="10">DNA-binding response regulator protein</fullName>
    </submittedName>
</protein>
<name>F7PV21_9MOLU</name>
<dbReference type="Pfam" id="PF00072">
    <property type="entry name" value="Response_reg"/>
    <property type="match status" value="1"/>
</dbReference>
<dbReference type="SMART" id="SM00862">
    <property type="entry name" value="Trans_reg_C"/>
    <property type="match status" value="1"/>
</dbReference>
<dbReference type="SMART" id="SM00448">
    <property type="entry name" value="REC"/>
    <property type="match status" value="1"/>
</dbReference>
<evidence type="ECO:0000256" key="4">
    <source>
        <dbReference type="ARBA" id="ARBA00023125"/>
    </source>
</evidence>
<dbReference type="Proteomes" id="UP000005707">
    <property type="component" value="Unassembled WGS sequence"/>
</dbReference>
<keyword evidence="11" id="KW-1185">Reference proteome</keyword>
<dbReference type="SUPFAM" id="SSF46894">
    <property type="entry name" value="C-terminal effector domain of the bipartite response regulators"/>
    <property type="match status" value="1"/>
</dbReference>
<comment type="caution">
    <text evidence="10">The sequence shown here is derived from an EMBL/GenBank/DDBJ whole genome shotgun (WGS) entry which is preliminary data.</text>
</comment>
<reference evidence="10 11" key="1">
    <citation type="journal article" date="2011" name="J. Bacteriol.">
        <title>Genome sequence of Haloplasma contractile, an unusual contractile bacterium from a deep-sea anoxic brine lake.</title>
        <authorList>
            <person name="Antunes A."/>
            <person name="Alam I."/>
            <person name="El Dorry H."/>
            <person name="Siam R."/>
            <person name="Robertson A."/>
            <person name="Bajic V.B."/>
            <person name="Stingl U."/>
        </authorList>
    </citation>
    <scope>NUCLEOTIDE SEQUENCE [LARGE SCALE GENOMIC DNA]</scope>
    <source>
        <strain evidence="10 11">SSD-17B</strain>
    </source>
</reference>
<dbReference type="PANTHER" id="PTHR48111:SF73">
    <property type="entry name" value="ALKALINE PHOSPHATASE SYNTHESIS TRANSCRIPTIONAL REGULATORY PROTEIN PHOP"/>
    <property type="match status" value="1"/>
</dbReference>
<evidence type="ECO:0000259" key="9">
    <source>
        <dbReference type="PROSITE" id="PS51755"/>
    </source>
</evidence>
<dbReference type="InterPro" id="IPR011006">
    <property type="entry name" value="CheY-like_superfamily"/>
</dbReference>
<dbReference type="RefSeq" id="WP_008825573.1">
    <property type="nucleotide sequence ID" value="NZ_AFNU02000013.1"/>
</dbReference>
<dbReference type="GO" id="GO:0000156">
    <property type="term" value="F:phosphorelay response regulator activity"/>
    <property type="evidence" value="ECO:0007669"/>
    <property type="project" value="TreeGrafter"/>
</dbReference>
<sequence length="228" mass="26154">MKKILIIEDEKNVIEVVEAYLTKEGYTVYKSTNGKEGLSIFNQKAPDLLVLDLMLPDISGEEICKEVRKKSNVPIIMLTAKSAVEDRIKGLSIGADDYLVKPFSPKELVMRVRTVLRRLSNTEPLSDVISFRNDDLKIDVIQHKVFKKGNEVNLTPVEYKLLSLLIKNVNRVYTREDLIEKVLGADFEGYDRTIDSHIKNLRKKIEDNPKQPIYIKTVIRVGYKFEGE</sequence>
<dbReference type="InParanoid" id="F7PV21"/>
<dbReference type="AlphaFoldDB" id="F7PV21"/>
<dbReference type="CDD" id="cd17574">
    <property type="entry name" value="REC_OmpR"/>
    <property type="match status" value="1"/>
</dbReference>
<dbReference type="InterPro" id="IPR036388">
    <property type="entry name" value="WH-like_DNA-bd_sf"/>
</dbReference>
<proteinExistence type="predicted"/>
<evidence type="ECO:0000313" key="10">
    <source>
        <dbReference type="EMBL" id="ERJ11256.1"/>
    </source>
</evidence>
<evidence type="ECO:0000256" key="6">
    <source>
        <dbReference type="PROSITE-ProRule" id="PRU00169"/>
    </source>
</evidence>
<dbReference type="FunFam" id="1.10.10.10:FF:000018">
    <property type="entry name" value="DNA-binding response regulator ResD"/>
    <property type="match status" value="1"/>
</dbReference>
<dbReference type="PROSITE" id="PS50110">
    <property type="entry name" value="RESPONSE_REGULATORY"/>
    <property type="match status" value="1"/>
</dbReference>
<feature type="modified residue" description="4-aspartylphosphate" evidence="6">
    <location>
        <position position="52"/>
    </location>
</feature>
<dbReference type="GO" id="GO:0000976">
    <property type="term" value="F:transcription cis-regulatory region binding"/>
    <property type="evidence" value="ECO:0007669"/>
    <property type="project" value="TreeGrafter"/>
</dbReference>
<dbReference type="PROSITE" id="PS51755">
    <property type="entry name" value="OMPR_PHOB"/>
    <property type="match status" value="1"/>
</dbReference>
<dbReference type="GO" id="GO:0005829">
    <property type="term" value="C:cytosol"/>
    <property type="evidence" value="ECO:0007669"/>
    <property type="project" value="TreeGrafter"/>
</dbReference>
<dbReference type="Gene3D" id="1.10.10.10">
    <property type="entry name" value="Winged helix-like DNA-binding domain superfamily/Winged helix DNA-binding domain"/>
    <property type="match status" value="1"/>
</dbReference>
<keyword evidence="1 6" id="KW-0597">Phosphoprotein</keyword>
<dbReference type="STRING" id="1033810.HLPCO_002696"/>
<evidence type="ECO:0000256" key="3">
    <source>
        <dbReference type="ARBA" id="ARBA00023015"/>
    </source>
</evidence>
<organism evidence="10 11">
    <name type="scientific">Haloplasma contractile SSD-17B</name>
    <dbReference type="NCBI Taxonomy" id="1033810"/>
    <lineage>
        <taxon>Bacteria</taxon>
        <taxon>Bacillati</taxon>
        <taxon>Mycoplasmatota</taxon>
        <taxon>Mollicutes</taxon>
        <taxon>Haloplasmatales</taxon>
        <taxon>Haloplasmataceae</taxon>
        <taxon>Haloplasma</taxon>
    </lineage>
</organism>
<feature type="DNA-binding region" description="OmpR/PhoB-type" evidence="7">
    <location>
        <begin position="126"/>
        <end position="227"/>
    </location>
</feature>
<evidence type="ECO:0000256" key="1">
    <source>
        <dbReference type="ARBA" id="ARBA00022553"/>
    </source>
</evidence>
<keyword evidence="4 7" id="KW-0238">DNA-binding</keyword>
<dbReference type="CDD" id="cd00383">
    <property type="entry name" value="trans_reg_C"/>
    <property type="match status" value="1"/>
</dbReference>
<dbReference type="FunFam" id="3.40.50.2300:FF:000001">
    <property type="entry name" value="DNA-binding response regulator PhoB"/>
    <property type="match status" value="1"/>
</dbReference>
<dbReference type="InterPro" id="IPR039420">
    <property type="entry name" value="WalR-like"/>
</dbReference>
<dbReference type="EMBL" id="AFNU02000013">
    <property type="protein sequence ID" value="ERJ11256.1"/>
    <property type="molecule type" value="Genomic_DNA"/>
</dbReference>
<accession>F7PV21</accession>
<dbReference type="Pfam" id="PF00486">
    <property type="entry name" value="Trans_reg_C"/>
    <property type="match status" value="1"/>
</dbReference>
<dbReference type="GO" id="GO:0006355">
    <property type="term" value="P:regulation of DNA-templated transcription"/>
    <property type="evidence" value="ECO:0007669"/>
    <property type="project" value="InterPro"/>
</dbReference>
<dbReference type="InterPro" id="IPR016032">
    <property type="entry name" value="Sig_transdc_resp-reg_C-effctor"/>
</dbReference>
<dbReference type="GO" id="GO:0032993">
    <property type="term" value="C:protein-DNA complex"/>
    <property type="evidence" value="ECO:0007669"/>
    <property type="project" value="TreeGrafter"/>
</dbReference>
<dbReference type="Gene3D" id="3.40.50.2300">
    <property type="match status" value="1"/>
</dbReference>
<dbReference type="InterPro" id="IPR001867">
    <property type="entry name" value="OmpR/PhoB-type_DNA-bd"/>
</dbReference>
<feature type="domain" description="OmpR/PhoB-type" evidence="9">
    <location>
        <begin position="126"/>
        <end position="227"/>
    </location>
</feature>
<evidence type="ECO:0000259" key="8">
    <source>
        <dbReference type="PROSITE" id="PS50110"/>
    </source>
</evidence>
<dbReference type="Gene3D" id="6.10.250.690">
    <property type="match status" value="1"/>
</dbReference>
<dbReference type="InterPro" id="IPR001789">
    <property type="entry name" value="Sig_transdc_resp-reg_receiver"/>
</dbReference>
<evidence type="ECO:0000256" key="5">
    <source>
        <dbReference type="ARBA" id="ARBA00023163"/>
    </source>
</evidence>